<dbReference type="InterPro" id="IPR025533">
    <property type="entry name" value="DUF4419"/>
</dbReference>
<dbReference type="InterPro" id="IPR000719">
    <property type="entry name" value="Prot_kinase_dom"/>
</dbReference>
<comment type="caution">
    <text evidence="3">The sequence shown here is derived from an EMBL/GenBank/DDBJ whole genome shotgun (WGS) entry which is preliminary data.</text>
</comment>
<dbReference type="InterPro" id="IPR011990">
    <property type="entry name" value="TPR-like_helical_dom_sf"/>
</dbReference>
<feature type="compositionally biased region" description="Basic and acidic residues" evidence="1">
    <location>
        <begin position="569"/>
        <end position="585"/>
    </location>
</feature>
<keyword evidence="4" id="KW-1185">Reference proteome</keyword>
<dbReference type="PANTHER" id="PTHR31252:SF11">
    <property type="entry name" value="DUF4419 DOMAIN-CONTAINING PROTEIN"/>
    <property type="match status" value="1"/>
</dbReference>
<accession>A0ABR2L9L5</accession>
<feature type="region of interest" description="Disordered" evidence="1">
    <location>
        <begin position="534"/>
        <end position="585"/>
    </location>
</feature>
<evidence type="ECO:0000256" key="1">
    <source>
        <dbReference type="SAM" id="MobiDB-lite"/>
    </source>
</evidence>
<dbReference type="Proteomes" id="UP001470230">
    <property type="component" value="Unassembled WGS sequence"/>
</dbReference>
<dbReference type="EMBL" id="JAPFFF010000001">
    <property type="protein sequence ID" value="KAK8899907.1"/>
    <property type="molecule type" value="Genomic_DNA"/>
</dbReference>
<dbReference type="InterPro" id="IPR006597">
    <property type="entry name" value="Sel1-like"/>
</dbReference>
<dbReference type="Pfam" id="PF14388">
    <property type="entry name" value="DUF4419"/>
    <property type="match status" value="1"/>
</dbReference>
<protein>
    <recommendedName>
        <fullName evidence="2">Protein kinase domain-containing protein</fullName>
    </recommendedName>
</protein>
<dbReference type="SMART" id="SM00220">
    <property type="entry name" value="S_TKc"/>
    <property type="match status" value="1"/>
</dbReference>
<dbReference type="SMART" id="SM00671">
    <property type="entry name" value="SEL1"/>
    <property type="match status" value="4"/>
</dbReference>
<name>A0ABR2L9L5_9EUKA</name>
<evidence type="ECO:0000313" key="4">
    <source>
        <dbReference type="Proteomes" id="UP001470230"/>
    </source>
</evidence>
<organism evidence="3 4">
    <name type="scientific">Tritrichomonas musculus</name>
    <dbReference type="NCBI Taxonomy" id="1915356"/>
    <lineage>
        <taxon>Eukaryota</taxon>
        <taxon>Metamonada</taxon>
        <taxon>Parabasalia</taxon>
        <taxon>Tritrichomonadida</taxon>
        <taxon>Tritrichomonadidae</taxon>
        <taxon>Tritrichomonas</taxon>
    </lineage>
</organism>
<sequence>MKGLYESLIDFDDFSELATISETNHARITLAARKSIPDKKYIIKTFNFKCKNPKHQKIIAETFYQIQNSKKQYISYFKQFSYSSFKPSFEPSFLMKYISSDTLEQVFKWPDFLTNWTIKDAMNCLFAIAESLSFFHQHLIYHGNLCPSNIIIDKAKQSYICDFGLYPIKKLYISANEMCNKDYKDPSMKNNLPTSKNDIYSYGVLICQFFLIFSGQQQQQKEGILKEFVANKDPDKYDLFPELFQEIIPKCLDQSKNIDNTISFKEIIEIFQDESYVIEKNHIKISDLYKNYINTSYIETLAKMDDPEALCALGKMYETEYHDDEKALYYYEKSANLNNSTAQNDYGVLLQKCNMNNASMKKLGAEYQKKSADQGNVLGIANYGLCLYKGIGVRRNIVEAEKYLKKAADLGDSESQCIYGFSLINNKSSYKRKNEGLLYIKNAINNNNGNAYYLYGNLLSKGKVVKKDDELAMEYFKIAADMGNHKAMFEYANGSLQGIGVSKNYEIAIEYYKKAAKKGYEKAINKLESLNEQMSKTDEEGKDNDNDDPSTNKSIFSNEDTHSSSPKSSPDRIKKETSSTKQKQVEIKNHIQLNDGYIIENPILTIPVEPEKENLKMIEVAPLDTKRLIRMYGKYISTSMKQGKKIIFRYRNHPVLEGFIDAYKKHRSVTISPDIIWILIIQAFSNHVGAKSEELQSMFVNFDGKQVLLVDRSDLNINEMTYEDFQKLIFPEMIEKISGFTGKSIIDTMTPNFTTTTPVSLAVGQLSIMSAFKNYFTYRIHLGGCGFPHVTIEGTIKDWEKIMAKLSELKKYKFGKFTKKIAHIIQKIIDTKKGNVDNMFWKQMMRIKKTDGTYSPDFIEGWITSFFPYDFYGKEINGPIYENTVLPSEMLSIPFILKIIPYGMDEKDVGEIQCEMLAGFVGLTQDEKTASLKPEIGWLIRQKKIDSETNDSRYQREQVSSNMIRF</sequence>
<evidence type="ECO:0000259" key="2">
    <source>
        <dbReference type="PROSITE" id="PS50011"/>
    </source>
</evidence>
<dbReference type="SUPFAM" id="SSF81901">
    <property type="entry name" value="HCP-like"/>
    <property type="match status" value="1"/>
</dbReference>
<reference evidence="3 4" key="1">
    <citation type="submission" date="2024-04" db="EMBL/GenBank/DDBJ databases">
        <title>Tritrichomonas musculus Genome.</title>
        <authorList>
            <person name="Alves-Ferreira E."/>
            <person name="Grigg M."/>
            <person name="Lorenzi H."/>
            <person name="Galac M."/>
        </authorList>
    </citation>
    <scope>NUCLEOTIDE SEQUENCE [LARGE SCALE GENOMIC DNA]</scope>
    <source>
        <strain evidence="3 4">EAF2021</strain>
    </source>
</reference>
<feature type="compositionally biased region" description="Polar residues" evidence="1">
    <location>
        <begin position="549"/>
        <end position="568"/>
    </location>
</feature>
<dbReference type="Pfam" id="PF00069">
    <property type="entry name" value="Pkinase"/>
    <property type="match status" value="1"/>
</dbReference>
<proteinExistence type="predicted"/>
<dbReference type="Gene3D" id="1.25.40.10">
    <property type="entry name" value="Tetratricopeptide repeat domain"/>
    <property type="match status" value="1"/>
</dbReference>
<feature type="domain" description="Protein kinase" evidence="2">
    <location>
        <begin position="14"/>
        <end position="277"/>
    </location>
</feature>
<evidence type="ECO:0000313" key="3">
    <source>
        <dbReference type="EMBL" id="KAK8899907.1"/>
    </source>
</evidence>
<gene>
    <name evidence="3" type="ORF">M9Y10_002230</name>
</gene>
<dbReference type="InterPro" id="IPR011009">
    <property type="entry name" value="Kinase-like_dom_sf"/>
</dbReference>
<dbReference type="PROSITE" id="PS50011">
    <property type="entry name" value="PROTEIN_KINASE_DOM"/>
    <property type="match status" value="1"/>
</dbReference>
<dbReference type="Pfam" id="PF08238">
    <property type="entry name" value="Sel1"/>
    <property type="match status" value="4"/>
</dbReference>
<dbReference type="PANTHER" id="PTHR31252">
    <property type="entry name" value="DUF4419 DOMAIN-CONTAINING PROTEIN"/>
    <property type="match status" value="1"/>
</dbReference>
<dbReference type="Gene3D" id="1.10.510.10">
    <property type="entry name" value="Transferase(Phosphotransferase) domain 1"/>
    <property type="match status" value="1"/>
</dbReference>
<dbReference type="SUPFAM" id="SSF56112">
    <property type="entry name" value="Protein kinase-like (PK-like)"/>
    <property type="match status" value="1"/>
</dbReference>